<gene>
    <name evidence="3" type="ORF">A4A49_41322</name>
</gene>
<dbReference type="EMBL" id="MJEQ01007433">
    <property type="protein sequence ID" value="OIT19421.1"/>
    <property type="molecule type" value="Genomic_DNA"/>
</dbReference>
<name>A0A1J6JNM8_NICAT</name>
<dbReference type="PANTHER" id="PTHR48449:SF1">
    <property type="entry name" value="DUF1985 DOMAIN-CONTAINING PROTEIN"/>
    <property type="match status" value="1"/>
</dbReference>
<evidence type="ECO:0000256" key="1">
    <source>
        <dbReference type="SAM" id="MobiDB-lite"/>
    </source>
</evidence>
<comment type="caution">
    <text evidence="3">The sequence shown here is derived from an EMBL/GenBank/DDBJ whole genome shotgun (WGS) entry which is preliminary data.</text>
</comment>
<organism evidence="3 4">
    <name type="scientific">Nicotiana attenuata</name>
    <name type="common">Coyote tobacco</name>
    <dbReference type="NCBI Taxonomy" id="49451"/>
    <lineage>
        <taxon>Eukaryota</taxon>
        <taxon>Viridiplantae</taxon>
        <taxon>Streptophyta</taxon>
        <taxon>Embryophyta</taxon>
        <taxon>Tracheophyta</taxon>
        <taxon>Spermatophyta</taxon>
        <taxon>Magnoliopsida</taxon>
        <taxon>eudicotyledons</taxon>
        <taxon>Gunneridae</taxon>
        <taxon>Pentapetalae</taxon>
        <taxon>asterids</taxon>
        <taxon>lamiids</taxon>
        <taxon>Solanales</taxon>
        <taxon>Solanaceae</taxon>
        <taxon>Nicotianoideae</taxon>
        <taxon>Nicotianeae</taxon>
        <taxon>Nicotiana</taxon>
    </lineage>
</organism>
<evidence type="ECO:0000313" key="4">
    <source>
        <dbReference type="Proteomes" id="UP000187609"/>
    </source>
</evidence>
<reference evidence="3" key="1">
    <citation type="submission" date="2016-11" db="EMBL/GenBank/DDBJ databases">
        <title>The genome of Nicotiana attenuata.</title>
        <authorList>
            <person name="Xu S."/>
            <person name="Brockmoeller T."/>
            <person name="Gaquerel E."/>
            <person name="Navarro A."/>
            <person name="Kuhl H."/>
            <person name="Gase K."/>
            <person name="Ling Z."/>
            <person name="Zhou W."/>
            <person name="Kreitzer C."/>
            <person name="Stanke M."/>
            <person name="Tang H."/>
            <person name="Lyons E."/>
            <person name="Pandey P."/>
            <person name="Pandey S.P."/>
            <person name="Timmermann B."/>
            <person name="Baldwin I.T."/>
        </authorList>
    </citation>
    <scope>NUCLEOTIDE SEQUENCE [LARGE SCALE GENOMIC DNA]</scope>
    <source>
        <strain evidence="3">UT</strain>
    </source>
</reference>
<dbReference type="SMR" id="A0A1J6JNM8"/>
<dbReference type="InterPro" id="IPR015410">
    <property type="entry name" value="DUF1985"/>
</dbReference>
<protein>
    <recommendedName>
        <fullName evidence="2">DUF1985 domain-containing protein</fullName>
    </recommendedName>
</protein>
<dbReference type="AlphaFoldDB" id="A0A1J6JNM8"/>
<feature type="region of interest" description="Disordered" evidence="1">
    <location>
        <begin position="379"/>
        <end position="399"/>
    </location>
</feature>
<sequence>MGSLAYIPVGERPFAVDVQALANRMVRQNKNGSIAKYFKDYPTVSKEHLVDCFLTKTFDSDEDAIKIAVLFVVYSFLFSIKNTKHIDKKYLDLVDKGDYNSYPWGIDLYEETVRTISGILDKQRQYYWLSGFPYAVQVWFYECFGNLDSYVACRRENISPPILRWSVTRQLKFEELNDKLYGLPSEKLNLRNMSLENKIEDNVDQIHVTSDDDFVDRPPETLKRQCKMMINENAKRKGTPSNVLEKKGKDVNNLKKQRKDVNETSKMKSIGANDLEKQMMDNVSNSINVTTANKKSGKMVENIHNQNQGIGEACVDPSTKHSEWYTQFKILQDGQDELRKEVSSLKKEYKEELVVLKNYLDGKFVELFNIINSMKKSTLEHHHNGDVKKDVEGDSERKQDAVNEIKQASGFVDVGNPDDEKWLEMCDLEAHKLTAELCKQTRNEDIPASDVDKKSSSMMIPDHEIEMTDTQIDCQIHKITSEFVNESIGVLPIKTTISKGSTHEDATTSSLPNHSSFEGFEAYEILDNSPGEDVTKMKNTLVPRVIVKGDNPFKISITEEIPLSIRDEFSKFVETNLVLTKRKKGYEEKDDILEEEFDLGVEFIANKTWFFELHYTASGFVDVGNPDDEKWLEMCDLETHKLTAELCKQTRNEDIPASDVDKKSSSMMIPDHEIEMADTQIDCQIHKITSEFVNESIGVLPIKTTISKGSTHEDATTSSLPNHSSFEGFEAYEILDNSPGEDATKMKNTLVPRVIVKGDNPFKISITEEIPLSIRDEFRILITVSMMLSIFHDISPELDTASK</sequence>
<dbReference type="Pfam" id="PF09331">
    <property type="entry name" value="DUF1985"/>
    <property type="match status" value="1"/>
</dbReference>
<evidence type="ECO:0000259" key="2">
    <source>
        <dbReference type="Pfam" id="PF09331"/>
    </source>
</evidence>
<evidence type="ECO:0000313" key="3">
    <source>
        <dbReference type="EMBL" id="OIT19421.1"/>
    </source>
</evidence>
<proteinExistence type="predicted"/>
<keyword evidence="4" id="KW-1185">Reference proteome</keyword>
<dbReference type="Proteomes" id="UP000187609">
    <property type="component" value="Unassembled WGS sequence"/>
</dbReference>
<dbReference type="PANTHER" id="PTHR48449">
    <property type="entry name" value="DUF1985 DOMAIN-CONTAINING PROTEIN"/>
    <property type="match status" value="1"/>
</dbReference>
<dbReference type="Gramene" id="OIT19421">
    <property type="protein sequence ID" value="OIT19421"/>
    <property type="gene ID" value="A4A49_41322"/>
</dbReference>
<accession>A0A1J6JNM8</accession>
<feature type="domain" description="DUF1985" evidence="2">
    <location>
        <begin position="30"/>
        <end position="114"/>
    </location>
</feature>